<dbReference type="Proteomes" id="UP000604046">
    <property type="component" value="Unassembled WGS sequence"/>
</dbReference>
<evidence type="ECO:0000313" key="2">
    <source>
        <dbReference type="Proteomes" id="UP000604046"/>
    </source>
</evidence>
<proteinExistence type="predicted"/>
<organism evidence="1 2">
    <name type="scientific">Symbiodinium natans</name>
    <dbReference type="NCBI Taxonomy" id="878477"/>
    <lineage>
        <taxon>Eukaryota</taxon>
        <taxon>Sar</taxon>
        <taxon>Alveolata</taxon>
        <taxon>Dinophyceae</taxon>
        <taxon>Suessiales</taxon>
        <taxon>Symbiodiniaceae</taxon>
        <taxon>Symbiodinium</taxon>
    </lineage>
</organism>
<dbReference type="OrthoDB" id="420410at2759"/>
<dbReference type="PANTHER" id="PTHR38899">
    <property type="entry name" value="DOMAIN OOKINETE PROTEIN, PUTATIVE-RELATED"/>
    <property type="match status" value="1"/>
</dbReference>
<dbReference type="AlphaFoldDB" id="A0A812JDV4"/>
<gene>
    <name evidence="1" type="ORF">SNAT2548_LOCUS6309</name>
</gene>
<dbReference type="PANTHER" id="PTHR38899:SF1">
    <property type="entry name" value="PROTEIN KINASE"/>
    <property type="match status" value="1"/>
</dbReference>
<comment type="caution">
    <text evidence="1">The sequence shown here is derived from an EMBL/GenBank/DDBJ whole genome shotgun (WGS) entry which is preliminary data.</text>
</comment>
<reference evidence="1" key="1">
    <citation type="submission" date="2021-02" db="EMBL/GenBank/DDBJ databases">
        <authorList>
            <person name="Dougan E. K."/>
            <person name="Rhodes N."/>
            <person name="Thang M."/>
            <person name="Chan C."/>
        </authorList>
    </citation>
    <scope>NUCLEOTIDE SEQUENCE</scope>
</reference>
<evidence type="ECO:0000313" key="1">
    <source>
        <dbReference type="EMBL" id="CAE7204021.1"/>
    </source>
</evidence>
<keyword evidence="2" id="KW-1185">Reference proteome</keyword>
<sequence>MGAAKPALTIPGLYSRGWRRWEGRLLAGPALASAQLYADVGVVLSFDRTKMTAQVLWEGSGRAHSHYQYGKSKELMLHVSGKSTLGTSPLGRRNSQAFFADKAQTLLIFDWDDTLFPTTYVRDDLDLSWNKPLKEQSLTWAEKADVGKKLEQCAAHVVELLKSACSFGKVVLVTLARAPWVSESCKNFYVSVGRLINQLKVPIVYAQEGIQVDYSKSQMSSDEEIERFWSAVKGKAIARECRQFYSQYEGQSWKNVISIGDSDFERLGTQSAMEDYMKERGIEQDGQLVDVGGHMYKVRTKTFKMVDEPTIEELTVEVEMLKAWLPLMVKLDSSFDVNLNNADDPEVLQSIEKTLRGDKSH</sequence>
<name>A0A812JDV4_9DINO</name>
<protein>
    <submittedName>
        <fullName evidence="1">Uncharacterized protein</fullName>
    </submittedName>
</protein>
<dbReference type="EMBL" id="CAJNDS010000417">
    <property type="protein sequence ID" value="CAE7204021.1"/>
    <property type="molecule type" value="Genomic_DNA"/>
</dbReference>
<accession>A0A812JDV4</accession>